<evidence type="ECO:0000256" key="11">
    <source>
        <dbReference type="ARBA" id="ARBA00022741"/>
    </source>
</evidence>
<keyword evidence="7" id="KW-0963">Cytoplasm</keyword>
<gene>
    <name evidence="15" type="ORF">XAT740_LOCUS10022</name>
</gene>
<dbReference type="Proteomes" id="UP000663828">
    <property type="component" value="Unassembled WGS sequence"/>
</dbReference>
<dbReference type="GO" id="GO:0005085">
    <property type="term" value="F:guanyl-nucleotide exchange factor activity"/>
    <property type="evidence" value="ECO:0007669"/>
    <property type="project" value="UniProtKB-KW"/>
</dbReference>
<keyword evidence="10" id="KW-0548">Nucleotidyltransferase</keyword>
<evidence type="ECO:0000256" key="6">
    <source>
        <dbReference type="ARBA" id="ARBA00018857"/>
    </source>
</evidence>
<dbReference type="GO" id="GO:0000166">
    <property type="term" value="F:nucleotide binding"/>
    <property type="evidence" value="ECO:0007669"/>
    <property type="project" value="UniProtKB-KW"/>
</dbReference>
<evidence type="ECO:0000313" key="16">
    <source>
        <dbReference type="Proteomes" id="UP000663828"/>
    </source>
</evidence>
<dbReference type="EMBL" id="CAJNOR010000527">
    <property type="protein sequence ID" value="CAF0939218.1"/>
    <property type="molecule type" value="Genomic_DNA"/>
</dbReference>
<proteinExistence type="inferred from homology"/>
<evidence type="ECO:0000256" key="4">
    <source>
        <dbReference type="ARBA" id="ARBA00006451"/>
    </source>
</evidence>
<dbReference type="Pfam" id="PF26216">
    <property type="entry name" value="GDPGP1_C"/>
    <property type="match status" value="1"/>
</dbReference>
<keyword evidence="16" id="KW-1185">Reference proteome</keyword>
<evidence type="ECO:0000313" key="15">
    <source>
        <dbReference type="EMBL" id="CAF0939218.1"/>
    </source>
</evidence>
<comment type="subcellular location">
    <subcellularLocation>
        <location evidence="3">Cytoplasm</location>
    </subcellularLocation>
</comment>
<evidence type="ECO:0000256" key="5">
    <source>
        <dbReference type="ARBA" id="ARBA00012507"/>
    </source>
</evidence>
<dbReference type="GO" id="GO:0005737">
    <property type="term" value="C:cytoplasm"/>
    <property type="evidence" value="ECO:0007669"/>
    <property type="project" value="UniProtKB-SubCell"/>
</dbReference>
<evidence type="ECO:0000256" key="3">
    <source>
        <dbReference type="ARBA" id="ARBA00004496"/>
    </source>
</evidence>
<comment type="catalytic activity">
    <reaction evidence="1">
        <text>GDP-alpha-D-glucose + phosphate = alpha-D-glucose 1-phosphate + GDP + H(+)</text>
        <dbReference type="Rhea" id="RHEA:30387"/>
        <dbReference type="ChEBI" id="CHEBI:15378"/>
        <dbReference type="ChEBI" id="CHEBI:43474"/>
        <dbReference type="ChEBI" id="CHEBI:58189"/>
        <dbReference type="ChEBI" id="CHEBI:58601"/>
        <dbReference type="ChEBI" id="CHEBI:62230"/>
        <dbReference type="EC" id="2.7.7.78"/>
    </reaction>
</comment>
<dbReference type="InterPro" id="IPR026506">
    <property type="entry name" value="GDPGP"/>
</dbReference>
<accession>A0A814CBD2</accession>
<evidence type="ECO:0000256" key="9">
    <source>
        <dbReference type="ARBA" id="ARBA00022679"/>
    </source>
</evidence>
<evidence type="ECO:0000259" key="14">
    <source>
        <dbReference type="Pfam" id="PF26217"/>
    </source>
</evidence>
<comment type="caution">
    <text evidence="15">The sequence shown here is derived from an EMBL/GenBank/DDBJ whole genome shotgun (WGS) entry which is preliminary data.</text>
</comment>
<comment type="similarity">
    <text evidence="4">Belongs to the GDPGP1 family.</text>
</comment>
<keyword evidence="9" id="KW-0808">Transferase</keyword>
<name>A0A814CBD2_ADIRI</name>
<organism evidence="15 16">
    <name type="scientific">Adineta ricciae</name>
    <name type="common">Rotifer</name>
    <dbReference type="NCBI Taxonomy" id="249248"/>
    <lineage>
        <taxon>Eukaryota</taxon>
        <taxon>Metazoa</taxon>
        <taxon>Spiralia</taxon>
        <taxon>Gnathifera</taxon>
        <taxon>Rotifera</taxon>
        <taxon>Eurotatoria</taxon>
        <taxon>Bdelloidea</taxon>
        <taxon>Adinetida</taxon>
        <taxon>Adinetidae</taxon>
        <taxon>Adineta</taxon>
    </lineage>
</organism>
<evidence type="ECO:0000256" key="7">
    <source>
        <dbReference type="ARBA" id="ARBA00022490"/>
    </source>
</evidence>
<dbReference type="InterPro" id="IPR058865">
    <property type="entry name" value="GDPGP1_C"/>
</dbReference>
<dbReference type="InterPro" id="IPR036265">
    <property type="entry name" value="HIT-like_sf"/>
</dbReference>
<sequence length="340" mass="39903">MWKHFKFNPHSINLSCHTDVQFNEFDRLLQLEWDRALTQGLFTFQIDNQIKQRVLDGDLHYIVELNPSRFEKRRMPYAFEHVNTPFDSNKFNFNKINEQEILFALDDEQQTDKHLVIINNSPIRYYHVLLVPDRQREQTQILTVDSLVFAFRFVLSSAHPFIYVGFNSLCGFASINHLHLHGLYMPDRIFLQTVKCSPFHPETNCYLHTLFDAEAVAFEIKHIEELDRITRCIHKVTSYLAAASVAHNLSIVKGDSFSDLSQPVLRIFVWFRQPNIGAKPVDRCNLACLEMSGYVFLRYEEVFHDISETELREKINALALPLKEQQKIKDDIKTLLDQEI</sequence>
<feature type="domain" description="GDPGP1-like C-terminal" evidence="13">
    <location>
        <begin position="201"/>
        <end position="337"/>
    </location>
</feature>
<evidence type="ECO:0000256" key="12">
    <source>
        <dbReference type="ARBA" id="ARBA00022801"/>
    </source>
</evidence>
<dbReference type="AlphaFoldDB" id="A0A814CBD2"/>
<evidence type="ECO:0000256" key="8">
    <source>
        <dbReference type="ARBA" id="ARBA00022658"/>
    </source>
</evidence>
<dbReference type="GO" id="GO:0080048">
    <property type="term" value="F:GDP-D-glucose phosphorylase activity"/>
    <property type="evidence" value="ECO:0007669"/>
    <property type="project" value="UniProtKB-EC"/>
</dbReference>
<evidence type="ECO:0000256" key="2">
    <source>
        <dbReference type="ARBA" id="ARBA00003049"/>
    </source>
</evidence>
<comment type="function">
    <text evidence="2">Specific and highly efficient GDP-D-glucose phosphorylase regulating the levels of GDP-D-glucose in cells.</text>
</comment>
<keyword evidence="12" id="KW-0378">Hydrolase</keyword>
<dbReference type="GO" id="GO:0016787">
    <property type="term" value="F:hydrolase activity"/>
    <property type="evidence" value="ECO:0007669"/>
    <property type="project" value="UniProtKB-KW"/>
</dbReference>
<dbReference type="Pfam" id="PF26217">
    <property type="entry name" value="GDPGP1_N"/>
    <property type="match status" value="1"/>
</dbReference>
<feature type="domain" description="GDPGP1-like N-terminal" evidence="14">
    <location>
        <begin position="24"/>
        <end position="182"/>
    </location>
</feature>
<protein>
    <recommendedName>
        <fullName evidence="6">GDP-D-glucose phosphorylase 1</fullName>
        <ecNumber evidence="5">2.7.7.78</ecNumber>
    </recommendedName>
</protein>
<dbReference type="InterPro" id="IPR058866">
    <property type="entry name" value="GDPGP1_N"/>
</dbReference>
<evidence type="ECO:0000256" key="10">
    <source>
        <dbReference type="ARBA" id="ARBA00022695"/>
    </source>
</evidence>
<dbReference type="EC" id="2.7.7.78" evidence="5"/>
<reference evidence="15" key="1">
    <citation type="submission" date="2021-02" db="EMBL/GenBank/DDBJ databases">
        <authorList>
            <person name="Nowell W R."/>
        </authorList>
    </citation>
    <scope>NUCLEOTIDE SEQUENCE</scope>
</reference>
<dbReference type="SUPFAM" id="SSF54197">
    <property type="entry name" value="HIT-like"/>
    <property type="match status" value="1"/>
</dbReference>
<evidence type="ECO:0000256" key="1">
    <source>
        <dbReference type="ARBA" id="ARBA00000063"/>
    </source>
</evidence>
<evidence type="ECO:0000259" key="13">
    <source>
        <dbReference type="Pfam" id="PF26216"/>
    </source>
</evidence>
<keyword evidence="8" id="KW-0344">Guanine-nucleotide releasing factor</keyword>
<dbReference type="GO" id="GO:0006006">
    <property type="term" value="P:glucose metabolic process"/>
    <property type="evidence" value="ECO:0007669"/>
    <property type="project" value="TreeGrafter"/>
</dbReference>
<keyword evidence="11" id="KW-0547">Nucleotide-binding</keyword>
<dbReference type="PANTHER" id="PTHR20884">
    <property type="entry name" value="GDP-D-GLUCOSE PHOSPHORYLASE 1"/>
    <property type="match status" value="1"/>
</dbReference>
<dbReference type="PANTHER" id="PTHR20884:SF8">
    <property type="entry name" value="GDP-D-GLUCOSE PHOSPHORYLASE 1"/>
    <property type="match status" value="1"/>
</dbReference>